<dbReference type="GO" id="GO:0016787">
    <property type="term" value="F:hydrolase activity"/>
    <property type="evidence" value="ECO:0007669"/>
    <property type="project" value="UniProtKB-KW"/>
</dbReference>
<proteinExistence type="predicted"/>
<reference evidence="3" key="1">
    <citation type="journal article" date="2019" name="Int. J. Syst. Evol. Microbiol.">
        <title>The Global Catalogue of Microorganisms (GCM) 10K type strain sequencing project: providing services to taxonomists for standard genome sequencing and annotation.</title>
        <authorList>
            <consortium name="The Broad Institute Genomics Platform"/>
            <consortium name="The Broad Institute Genome Sequencing Center for Infectious Disease"/>
            <person name="Wu L."/>
            <person name="Ma J."/>
        </authorList>
    </citation>
    <scope>NUCLEOTIDE SEQUENCE [LARGE SCALE GENOMIC DNA]</scope>
    <source>
        <strain evidence="3">CCUG 43304</strain>
    </source>
</reference>
<name>A0ABW1VFZ4_9MICO</name>
<keyword evidence="3" id="KW-1185">Reference proteome</keyword>
<comment type="caution">
    <text evidence="2">The sequence shown here is derived from an EMBL/GenBank/DDBJ whole genome shotgun (WGS) entry which is preliminary data.</text>
</comment>
<organism evidence="2 3">
    <name type="scientific">Luethyella okanaganae</name>
    <dbReference type="NCBI Taxonomy" id="69372"/>
    <lineage>
        <taxon>Bacteria</taxon>
        <taxon>Bacillati</taxon>
        <taxon>Actinomycetota</taxon>
        <taxon>Actinomycetes</taxon>
        <taxon>Micrococcales</taxon>
        <taxon>Microbacteriaceae</taxon>
        <taxon>Luethyella</taxon>
    </lineage>
</organism>
<dbReference type="SUPFAM" id="SSF53474">
    <property type="entry name" value="alpha/beta-Hydrolases"/>
    <property type="match status" value="1"/>
</dbReference>
<gene>
    <name evidence="2" type="ORF">ACFQB0_06780</name>
</gene>
<dbReference type="InterPro" id="IPR029058">
    <property type="entry name" value="AB_hydrolase_fold"/>
</dbReference>
<sequence>MTDTPPVLFVHGIRTSATMWRRQLVALGAAGHKAAAIDLPGHGARLGEEFTIDSALRIIDDGVDALGGPVLLVGLSLGGYLSIEYAAQHPGKVTGLVAASCCTSPRGPALASYRGLAAAIHALPDRGRGLNDFMVRCFVPEPGATDIGAGGVALDVMSSGLREAGTLDPLARLAEYPGPVWLVNGQFDHFRAQERRFLAACANGCLVIVPGATHLVSLVKPNEFTGVVCDALGELSPGSADGSPIVGANG</sequence>
<dbReference type="RefSeq" id="WP_386729122.1">
    <property type="nucleotide sequence ID" value="NZ_JBHSTP010000001.1"/>
</dbReference>
<keyword evidence="2" id="KW-0378">Hydrolase</keyword>
<evidence type="ECO:0000259" key="1">
    <source>
        <dbReference type="Pfam" id="PF12697"/>
    </source>
</evidence>
<protein>
    <submittedName>
        <fullName evidence="2">Alpha/beta fold hydrolase</fullName>
    </submittedName>
</protein>
<feature type="domain" description="AB hydrolase-1" evidence="1">
    <location>
        <begin position="7"/>
        <end position="221"/>
    </location>
</feature>
<dbReference type="Pfam" id="PF12697">
    <property type="entry name" value="Abhydrolase_6"/>
    <property type="match status" value="1"/>
</dbReference>
<dbReference type="InterPro" id="IPR050266">
    <property type="entry name" value="AB_hydrolase_sf"/>
</dbReference>
<dbReference type="InterPro" id="IPR000073">
    <property type="entry name" value="AB_hydrolase_1"/>
</dbReference>
<dbReference type="PANTHER" id="PTHR43798">
    <property type="entry name" value="MONOACYLGLYCEROL LIPASE"/>
    <property type="match status" value="1"/>
</dbReference>
<dbReference type="Proteomes" id="UP001596306">
    <property type="component" value="Unassembled WGS sequence"/>
</dbReference>
<evidence type="ECO:0000313" key="3">
    <source>
        <dbReference type="Proteomes" id="UP001596306"/>
    </source>
</evidence>
<evidence type="ECO:0000313" key="2">
    <source>
        <dbReference type="EMBL" id="MFC6355807.1"/>
    </source>
</evidence>
<accession>A0ABW1VFZ4</accession>
<dbReference type="EMBL" id="JBHSTP010000001">
    <property type="protein sequence ID" value="MFC6355807.1"/>
    <property type="molecule type" value="Genomic_DNA"/>
</dbReference>
<dbReference type="Gene3D" id="3.40.50.1820">
    <property type="entry name" value="alpha/beta hydrolase"/>
    <property type="match status" value="1"/>
</dbReference>